<protein>
    <submittedName>
        <fullName evidence="1">Uncharacterized protein</fullName>
    </submittedName>
</protein>
<evidence type="ECO:0000313" key="1">
    <source>
        <dbReference type="EMBL" id="GFS23087.1"/>
    </source>
</evidence>
<sequence>MRRVVEAVACCEQSATVTIKVQVLRHILYGRYCTLIVNGSIDQTKLLHPAISNDRFIPISNLRMGTRHQDSLDRPLPCLGLSAVYNSEVHPVSPREMGRLTPLLSSARTTRPVAAAESLAS</sequence>
<comment type="caution">
    <text evidence="1">The sequence shown here is derived from an EMBL/GenBank/DDBJ whole genome shotgun (WGS) entry which is preliminary data.</text>
</comment>
<accession>A0AAV4JJW3</accession>
<dbReference type="Proteomes" id="UP000762676">
    <property type="component" value="Unassembled WGS sequence"/>
</dbReference>
<dbReference type="AlphaFoldDB" id="A0AAV4JJW3"/>
<keyword evidence="2" id="KW-1185">Reference proteome</keyword>
<proteinExistence type="predicted"/>
<evidence type="ECO:0000313" key="2">
    <source>
        <dbReference type="Proteomes" id="UP000762676"/>
    </source>
</evidence>
<name>A0AAV4JJW3_9GAST</name>
<gene>
    <name evidence="1" type="ORF">ElyMa_006968000</name>
</gene>
<reference evidence="1 2" key="1">
    <citation type="journal article" date="2021" name="Elife">
        <title>Chloroplast acquisition without the gene transfer in kleptoplastic sea slugs, Plakobranchus ocellatus.</title>
        <authorList>
            <person name="Maeda T."/>
            <person name="Takahashi S."/>
            <person name="Yoshida T."/>
            <person name="Shimamura S."/>
            <person name="Takaki Y."/>
            <person name="Nagai Y."/>
            <person name="Toyoda A."/>
            <person name="Suzuki Y."/>
            <person name="Arimoto A."/>
            <person name="Ishii H."/>
            <person name="Satoh N."/>
            <person name="Nishiyama T."/>
            <person name="Hasebe M."/>
            <person name="Maruyama T."/>
            <person name="Minagawa J."/>
            <person name="Obokata J."/>
            <person name="Shigenobu S."/>
        </authorList>
    </citation>
    <scope>NUCLEOTIDE SEQUENCE [LARGE SCALE GENOMIC DNA]</scope>
</reference>
<dbReference type="EMBL" id="BMAT01013924">
    <property type="protein sequence ID" value="GFS23087.1"/>
    <property type="molecule type" value="Genomic_DNA"/>
</dbReference>
<organism evidence="1 2">
    <name type="scientific">Elysia marginata</name>
    <dbReference type="NCBI Taxonomy" id="1093978"/>
    <lineage>
        <taxon>Eukaryota</taxon>
        <taxon>Metazoa</taxon>
        <taxon>Spiralia</taxon>
        <taxon>Lophotrochozoa</taxon>
        <taxon>Mollusca</taxon>
        <taxon>Gastropoda</taxon>
        <taxon>Heterobranchia</taxon>
        <taxon>Euthyneura</taxon>
        <taxon>Panpulmonata</taxon>
        <taxon>Sacoglossa</taxon>
        <taxon>Placobranchoidea</taxon>
        <taxon>Plakobranchidae</taxon>
        <taxon>Elysia</taxon>
    </lineage>
</organism>